<evidence type="ECO:0000313" key="2">
    <source>
        <dbReference type="Proteomes" id="UP000198582"/>
    </source>
</evidence>
<organism evidence="1 2">
    <name type="scientific">Amycolatopsis saalfeldensis</name>
    <dbReference type="NCBI Taxonomy" id="394193"/>
    <lineage>
        <taxon>Bacteria</taxon>
        <taxon>Bacillati</taxon>
        <taxon>Actinomycetota</taxon>
        <taxon>Actinomycetes</taxon>
        <taxon>Pseudonocardiales</taxon>
        <taxon>Pseudonocardiaceae</taxon>
        <taxon>Amycolatopsis</taxon>
    </lineage>
</organism>
<dbReference type="Gene3D" id="3.40.50.2300">
    <property type="match status" value="2"/>
</dbReference>
<proteinExistence type="predicted"/>
<dbReference type="Proteomes" id="UP000198582">
    <property type="component" value="Unassembled WGS sequence"/>
</dbReference>
<keyword evidence="2" id="KW-1185">Reference proteome</keyword>
<dbReference type="STRING" id="394193.SAMN04489732_101417"/>
<evidence type="ECO:0000313" key="1">
    <source>
        <dbReference type="EMBL" id="SEO55533.1"/>
    </source>
</evidence>
<reference evidence="1 2" key="1">
    <citation type="submission" date="2016-10" db="EMBL/GenBank/DDBJ databases">
        <authorList>
            <person name="de Groot N.N."/>
        </authorList>
    </citation>
    <scope>NUCLEOTIDE SEQUENCE [LARGE SCALE GENOMIC DNA]</scope>
    <source>
        <strain evidence="1 2">DSM 44993</strain>
    </source>
</reference>
<dbReference type="AlphaFoldDB" id="A0A1H8QNX4"/>
<dbReference type="InterPro" id="IPR028082">
    <property type="entry name" value="Peripla_BP_I"/>
</dbReference>
<gene>
    <name evidence="1" type="ORF">SAMN04489732_101417</name>
</gene>
<sequence>MSRRDERIRPPRPTWSKWLVAGGGVVLLAVVLVAVFVVAPAISLAGRTCADGVEKRGDNAECTGLTDGGFVFGPELAPVEQRIRAENDSVAASGKPFVTIAVFLPMTLTDNDILSPEWVRHQLEGAYIAQHRANTTQSWGSLPLIRLLLANPGSHLNQWEPVVDALLALPGTDRLVAVTGIGLSLETARAAIQRLSDHRIPVVASHLAADEFSEIPGFLRVSPTSSTYGMAAAGYVKPTAHTATIVQDDNNADLYPKTLATAFTQRFVDADHRITGRTERYDSSLPGVENTFLQMMPNICGDQPDVVYFAGRENDLTAFVAELAQRPCLDRHLTVLTGDLAQSGPPGPEMRRGLQSNVTVLAPGLAHPQAWTSEPNAFNKTAVANFQEPGCTDCFQALFPKERLDDGVAILAHDAVLTVVWAIRLIPGAVPSRVTAQDVLQAKNRLYGTLAVPGASGMISFDERGDPVNKAVPILRVRLGDTPEFVQLSTPL</sequence>
<name>A0A1H8QNX4_9PSEU</name>
<protein>
    <submittedName>
        <fullName evidence="1">ABC-type branched-chain amino acid transport system, substrate-binding protein</fullName>
    </submittedName>
</protein>
<dbReference type="RefSeq" id="WP_091611592.1">
    <property type="nucleotide sequence ID" value="NZ_FOEF01000001.1"/>
</dbReference>
<dbReference type="OrthoDB" id="3440574at2"/>
<dbReference type="SUPFAM" id="SSF53822">
    <property type="entry name" value="Periplasmic binding protein-like I"/>
    <property type="match status" value="1"/>
</dbReference>
<dbReference type="EMBL" id="FOEF01000001">
    <property type="protein sequence ID" value="SEO55533.1"/>
    <property type="molecule type" value="Genomic_DNA"/>
</dbReference>
<accession>A0A1H8QNX4</accession>